<dbReference type="PANTHER" id="PTHR30629">
    <property type="entry name" value="PROPHAGE INTEGRASE"/>
    <property type="match status" value="1"/>
</dbReference>
<dbReference type="InterPro" id="IPR002104">
    <property type="entry name" value="Integrase_catalytic"/>
</dbReference>
<dbReference type="Pfam" id="PF13356">
    <property type="entry name" value="Arm-DNA-bind_3"/>
    <property type="match status" value="1"/>
</dbReference>
<reference evidence="8" key="2">
    <citation type="submission" date="2021-08" db="EMBL/GenBank/DDBJ databases">
        <authorList>
            <person name="Tani A."/>
            <person name="Ola A."/>
            <person name="Ogura Y."/>
            <person name="Katsura K."/>
            <person name="Hayashi T."/>
        </authorList>
    </citation>
    <scope>NUCLEOTIDE SEQUENCE</scope>
    <source>
        <strain evidence="8">DSM 17168</strain>
    </source>
</reference>
<dbReference type="EMBL" id="BPQQ01000016">
    <property type="protein sequence ID" value="GJD99485.1"/>
    <property type="molecule type" value="Genomic_DNA"/>
</dbReference>
<dbReference type="SUPFAM" id="SSF56349">
    <property type="entry name" value="DNA breaking-rejoining enzymes"/>
    <property type="match status" value="1"/>
</dbReference>
<dbReference type="Gene3D" id="1.10.150.130">
    <property type="match status" value="1"/>
</dbReference>
<feature type="domain" description="Core-binding (CB)" evidence="7">
    <location>
        <begin position="102"/>
        <end position="184"/>
    </location>
</feature>
<name>A0ABQ4S8H1_9HYPH</name>
<dbReference type="InterPro" id="IPR050808">
    <property type="entry name" value="Phage_Integrase"/>
</dbReference>
<gene>
    <name evidence="8" type="primary">xerC_1</name>
    <name evidence="8" type="ORF">GMJLKIPL_1403</name>
</gene>
<evidence type="ECO:0000256" key="3">
    <source>
        <dbReference type="ARBA" id="ARBA00023125"/>
    </source>
</evidence>
<comment type="caution">
    <text evidence="8">The sequence shown here is derived from an EMBL/GenBank/DDBJ whole genome shotgun (WGS) entry which is preliminary data.</text>
</comment>
<feature type="domain" description="Tyr recombinase" evidence="6">
    <location>
        <begin position="207"/>
        <end position="404"/>
    </location>
</feature>
<dbReference type="PROSITE" id="PS51900">
    <property type="entry name" value="CB"/>
    <property type="match status" value="1"/>
</dbReference>
<dbReference type="Pfam" id="PF00589">
    <property type="entry name" value="Phage_integrase"/>
    <property type="match status" value="1"/>
</dbReference>
<keyword evidence="9" id="KW-1185">Reference proteome</keyword>
<dbReference type="RefSeq" id="WP_238234371.1">
    <property type="nucleotide sequence ID" value="NZ_BPQQ01000016.1"/>
</dbReference>
<protein>
    <submittedName>
        <fullName evidence="8">Tyrosine recombinase XerC</fullName>
    </submittedName>
</protein>
<reference evidence="8" key="1">
    <citation type="journal article" date="2021" name="Front. Microbiol.">
        <title>Comprehensive Comparative Genomics and Phenotyping of Methylobacterium Species.</title>
        <authorList>
            <person name="Alessa O."/>
            <person name="Ogura Y."/>
            <person name="Fujitani Y."/>
            <person name="Takami H."/>
            <person name="Hayashi T."/>
            <person name="Sahin N."/>
            <person name="Tani A."/>
        </authorList>
    </citation>
    <scope>NUCLEOTIDE SEQUENCE</scope>
    <source>
        <strain evidence="8">DSM 17168</strain>
    </source>
</reference>
<dbReference type="Gene3D" id="3.30.160.390">
    <property type="entry name" value="Integrase, DNA-binding domain"/>
    <property type="match status" value="1"/>
</dbReference>
<comment type="similarity">
    <text evidence="1">Belongs to the 'phage' integrase family.</text>
</comment>
<evidence type="ECO:0000313" key="8">
    <source>
        <dbReference type="EMBL" id="GJD99485.1"/>
    </source>
</evidence>
<organism evidence="8 9">
    <name type="scientific">Methylobacterium isbiliense</name>
    <dbReference type="NCBI Taxonomy" id="315478"/>
    <lineage>
        <taxon>Bacteria</taxon>
        <taxon>Pseudomonadati</taxon>
        <taxon>Pseudomonadota</taxon>
        <taxon>Alphaproteobacteria</taxon>
        <taxon>Hyphomicrobiales</taxon>
        <taxon>Methylobacteriaceae</taxon>
        <taxon>Methylobacterium</taxon>
    </lineage>
</organism>
<sequence>MPTARLTKRTVDALKPAASRFTVYDQELPGFAVRVFPSGAKSYVVEYRAGSGGRGSRNERLTLGPHGVLATEEARRLAREKLTAARSGEDPAAKRRADREAPTLAAVAEQWLAEAVAPKLASGTAALYRIYLDKHITPALGTRKVGEVTFADVDRLHRRIGEGGHRITANRVLAALSSIYTFAIRRQILPRAFEVPTRHVERFGEEARERYLTTEELQRLGAVLREAETIGLAWSADPNKARSKHRAADENARTVYSPHVTAAVRLLLFTGCRLREILHLRWADVDFERGMLFLPTSKTGRRAVVLNAPALAIIEGLPRASAYVVAGNDPAKPRADLAKPWAAFTRAAELDGLRLHDLRHSFASVGAGGGMGLPIIGRLLGHTQASTTQRYAHLHADPVKRASDRIGATIAAALEGTPSGDVVPIRHARRTA</sequence>
<dbReference type="InterPro" id="IPR025166">
    <property type="entry name" value="Integrase_DNA_bind_dom"/>
</dbReference>
<evidence type="ECO:0000259" key="7">
    <source>
        <dbReference type="PROSITE" id="PS51900"/>
    </source>
</evidence>
<evidence type="ECO:0000256" key="1">
    <source>
        <dbReference type="ARBA" id="ARBA00008857"/>
    </source>
</evidence>
<dbReference type="Pfam" id="PF22022">
    <property type="entry name" value="Phage_int_M"/>
    <property type="match status" value="1"/>
</dbReference>
<evidence type="ECO:0000256" key="5">
    <source>
        <dbReference type="PROSITE-ProRule" id="PRU01248"/>
    </source>
</evidence>
<dbReference type="InterPro" id="IPR010998">
    <property type="entry name" value="Integrase_recombinase_N"/>
</dbReference>
<dbReference type="PROSITE" id="PS51898">
    <property type="entry name" value="TYR_RECOMBINASE"/>
    <property type="match status" value="1"/>
</dbReference>
<dbReference type="PANTHER" id="PTHR30629:SF2">
    <property type="entry name" value="PROPHAGE INTEGRASE INTS-RELATED"/>
    <property type="match status" value="1"/>
</dbReference>
<evidence type="ECO:0000259" key="6">
    <source>
        <dbReference type="PROSITE" id="PS51898"/>
    </source>
</evidence>
<accession>A0ABQ4S8H1</accession>
<keyword evidence="2" id="KW-0229">DNA integration</keyword>
<evidence type="ECO:0000313" key="9">
    <source>
        <dbReference type="Proteomes" id="UP001055153"/>
    </source>
</evidence>
<dbReference type="InterPro" id="IPR053876">
    <property type="entry name" value="Phage_int_M"/>
</dbReference>
<evidence type="ECO:0000256" key="2">
    <source>
        <dbReference type="ARBA" id="ARBA00022908"/>
    </source>
</evidence>
<dbReference type="InterPro" id="IPR038488">
    <property type="entry name" value="Integrase_DNA-bd_sf"/>
</dbReference>
<dbReference type="Proteomes" id="UP001055153">
    <property type="component" value="Unassembled WGS sequence"/>
</dbReference>
<dbReference type="InterPro" id="IPR011010">
    <property type="entry name" value="DNA_brk_join_enz"/>
</dbReference>
<proteinExistence type="inferred from homology"/>
<dbReference type="CDD" id="cd00796">
    <property type="entry name" value="INT_Rci_Hp1_C"/>
    <property type="match status" value="1"/>
</dbReference>
<dbReference type="InterPro" id="IPR013762">
    <property type="entry name" value="Integrase-like_cat_sf"/>
</dbReference>
<keyword evidence="3 5" id="KW-0238">DNA-binding</keyword>
<dbReference type="Gene3D" id="1.10.443.10">
    <property type="entry name" value="Intergrase catalytic core"/>
    <property type="match status" value="1"/>
</dbReference>
<evidence type="ECO:0000256" key="4">
    <source>
        <dbReference type="ARBA" id="ARBA00023172"/>
    </source>
</evidence>
<dbReference type="InterPro" id="IPR044068">
    <property type="entry name" value="CB"/>
</dbReference>
<keyword evidence="4" id="KW-0233">DNA recombination</keyword>